<feature type="compositionally biased region" description="Polar residues" evidence="6">
    <location>
        <begin position="161"/>
        <end position="171"/>
    </location>
</feature>
<keyword evidence="3" id="KW-0233">DNA recombination</keyword>
<dbReference type="Gene3D" id="1.10.10.10">
    <property type="entry name" value="Winged helix-like DNA-binding domain superfamily/Winged helix DNA-binding domain"/>
    <property type="match status" value="1"/>
</dbReference>
<keyword evidence="5" id="KW-0469">Meiosis</keyword>
<accession>A0A8H2XF40</accession>
<dbReference type="PANTHER" id="PTHR15938:SF0">
    <property type="entry name" value="HOMOLOGOUS-PAIRING PROTEIN 2 HOMOLOG"/>
    <property type="match status" value="1"/>
</dbReference>
<dbReference type="GO" id="GO:0007129">
    <property type="term" value="P:homologous chromosome pairing at meiosis"/>
    <property type="evidence" value="ECO:0007669"/>
    <property type="project" value="TreeGrafter"/>
</dbReference>
<feature type="domain" description="Homologous-pairing protein 2 winged helix" evidence="7">
    <location>
        <begin position="419"/>
        <end position="478"/>
    </location>
</feature>
<dbReference type="GO" id="GO:0120231">
    <property type="term" value="C:DNA recombinase auxiliary factor complex"/>
    <property type="evidence" value="ECO:0007669"/>
    <property type="project" value="TreeGrafter"/>
</dbReference>
<dbReference type="GO" id="GO:0000794">
    <property type="term" value="C:condensed nuclear chromosome"/>
    <property type="evidence" value="ECO:0007669"/>
    <property type="project" value="TreeGrafter"/>
</dbReference>
<evidence type="ECO:0000256" key="2">
    <source>
        <dbReference type="ARBA" id="ARBA00007922"/>
    </source>
</evidence>
<proteinExistence type="inferred from homology"/>
<feature type="region of interest" description="Disordered" evidence="6">
    <location>
        <begin position="345"/>
        <end position="380"/>
    </location>
</feature>
<comment type="subcellular location">
    <subcellularLocation>
        <location evidence="1">Nucleus</location>
    </subcellularLocation>
</comment>
<dbReference type="GO" id="GO:0120230">
    <property type="term" value="F:recombinase activator activity"/>
    <property type="evidence" value="ECO:0007669"/>
    <property type="project" value="TreeGrafter"/>
</dbReference>
<dbReference type="GO" id="GO:0010774">
    <property type="term" value="P:meiotic strand invasion involved in reciprocal meiotic recombination"/>
    <property type="evidence" value="ECO:0007669"/>
    <property type="project" value="TreeGrafter"/>
</dbReference>
<organism evidence="8 9">
    <name type="scientific">Rhizoctonia solani</name>
    <dbReference type="NCBI Taxonomy" id="456999"/>
    <lineage>
        <taxon>Eukaryota</taxon>
        <taxon>Fungi</taxon>
        <taxon>Dikarya</taxon>
        <taxon>Basidiomycota</taxon>
        <taxon>Agaricomycotina</taxon>
        <taxon>Agaricomycetes</taxon>
        <taxon>Cantharellales</taxon>
        <taxon>Ceratobasidiaceae</taxon>
        <taxon>Rhizoctonia</taxon>
    </lineage>
</organism>
<gene>
    <name evidence="8" type="ORF">RDB_LOCUS37481</name>
</gene>
<dbReference type="Pfam" id="PF07106">
    <property type="entry name" value="WHD_TBPIP"/>
    <property type="match status" value="1"/>
</dbReference>
<evidence type="ECO:0000256" key="3">
    <source>
        <dbReference type="ARBA" id="ARBA00023172"/>
    </source>
</evidence>
<dbReference type="Proteomes" id="UP000663831">
    <property type="component" value="Unassembled WGS sequence"/>
</dbReference>
<comment type="caution">
    <text evidence="8">The sequence shown here is derived from an EMBL/GenBank/DDBJ whole genome shotgun (WGS) entry which is preliminary data.</text>
</comment>
<feature type="region of interest" description="Disordered" evidence="6">
    <location>
        <begin position="255"/>
        <end position="300"/>
    </location>
</feature>
<feature type="compositionally biased region" description="Low complexity" evidence="6">
    <location>
        <begin position="282"/>
        <end position="292"/>
    </location>
</feature>
<name>A0A8H2XF40_9AGAM</name>
<evidence type="ECO:0000256" key="6">
    <source>
        <dbReference type="SAM" id="MobiDB-lite"/>
    </source>
</evidence>
<evidence type="ECO:0000256" key="4">
    <source>
        <dbReference type="ARBA" id="ARBA00023242"/>
    </source>
</evidence>
<feature type="compositionally biased region" description="Polar residues" evidence="6">
    <location>
        <begin position="27"/>
        <end position="44"/>
    </location>
</feature>
<dbReference type="PANTHER" id="PTHR15938">
    <property type="entry name" value="TBP-1 INTERACTING PROTEIN"/>
    <property type="match status" value="1"/>
</dbReference>
<feature type="compositionally biased region" description="Low complexity" evidence="6">
    <location>
        <begin position="266"/>
        <end position="275"/>
    </location>
</feature>
<evidence type="ECO:0000256" key="1">
    <source>
        <dbReference type="ARBA" id="ARBA00004123"/>
    </source>
</evidence>
<evidence type="ECO:0000256" key="5">
    <source>
        <dbReference type="ARBA" id="ARBA00023254"/>
    </source>
</evidence>
<evidence type="ECO:0000313" key="9">
    <source>
        <dbReference type="Proteomes" id="UP000663831"/>
    </source>
</evidence>
<dbReference type="EMBL" id="CAJMWV010001066">
    <property type="protein sequence ID" value="CAE6425581.1"/>
    <property type="molecule type" value="Genomic_DNA"/>
</dbReference>
<dbReference type="InterPro" id="IPR010776">
    <property type="entry name" value="Hop2_WH_dom"/>
</dbReference>
<comment type="similarity">
    <text evidence="2">Belongs to the HOP2 family.</text>
</comment>
<dbReference type="GO" id="GO:0000709">
    <property type="term" value="P:meiotic joint molecule formation"/>
    <property type="evidence" value="ECO:0007669"/>
    <property type="project" value="TreeGrafter"/>
</dbReference>
<dbReference type="AlphaFoldDB" id="A0A8H2XF40"/>
<dbReference type="GO" id="GO:0003690">
    <property type="term" value="F:double-stranded DNA binding"/>
    <property type="evidence" value="ECO:0007669"/>
    <property type="project" value="TreeGrafter"/>
</dbReference>
<protein>
    <recommendedName>
        <fullName evidence="7">Homologous-pairing protein 2 winged helix domain-containing protein</fullName>
    </recommendedName>
</protein>
<feature type="compositionally biased region" description="Low complexity" evidence="6">
    <location>
        <begin position="220"/>
        <end position="238"/>
    </location>
</feature>
<evidence type="ECO:0000259" key="7">
    <source>
        <dbReference type="Pfam" id="PF07106"/>
    </source>
</evidence>
<feature type="region of interest" description="Disordered" evidence="6">
    <location>
        <begin position="103"/>
        <end position="132"/>
    </location>
</feature>
<dbReference type="InterPro" id="IPR036388">
    <property type="entry name" value="WH-like_DNA-bd_sf"/>
</dbReference>
<feature type="region of interest" description="Disordered" evidence="6">
    <location>
        <begin position="150"/>
        <end position="179"/>
    </location>
</feature>
<keyword evidence="4" id="KW-0539">Nucleus</keyword>
<evidence type="ECO:0000313" key="8">
    <source>
        <dbReference type="EMBL" id="CAE6425581.1"/>
    </source>
</evidence>
<feature type="region of interest" description="Disordered" evidence="6">
    <location>
        <begin position="220"/>
        <end position="241"/>
    </location>
</feature>
<feature type="region of interest" description="Disordered" evidence="6">
    <location>
        <begin position="26"/>
        <end position="45"/>
    </location>
</feature>
<sequence>MGPPSGRSELPHARITGAECPLVFGNTMAQAGSQNTTPSPSNTHADMVDADEQAQRQKAIDTFLARTEFSKLARVLRARLSYASYKATHNIAHVPLTSLEHQLASRPTPDPAHSPTRKLTHTTTMPPPPAQQDNSRIWRSAGMSLYQAVLDPGPPTRRSRPQANGPQTNAPAVNGRERLAIPGRTVRNVPRRRHAHALSTEREDITAATTLTAIMRAGAATPATLSRTSSASSASRTPQPDDAQAAELMLFLATSPSPARPTPRQPGLVPPVSSSRPPPTRPSSRLPSLPNPHTRRPPSVPLALSISATISMCPPRPVHSPVLNPWFPSKAVVCLTMKGAEFNTRLSHSRHRRSADPLSAHSEDSSHRRSPPADHTAFRIHASIRFSNTPRSRSTTTRHRSRHTLPMVPEKTPQLKGKDAEDAVLKYLKKANRPYGSSDISANLKNAVTKAATQKILLSLTEKELVTQKTYGKATYFVAPQTTAEQLAPPEIDALTSELDTTKERVKERALDAKRLAGELAKVKASPTDDELERMVHASEEQIELLTRTLAPLRTGQAPISESDLAQLDADWIRWRTEWVNRKKVFKMLWDIRSDSLSSSEAADLLEDLGVEPDTPEHAELEKSELCTKFKAKK</sequence>
<reference evidence="8" key="1">
    <citation type="submission" date="2021-01" db="EMBL/GenBank/DDBJ databases">
        <authorList>
            <person name="Kaushik A."/>
        </authorList>
    </citation>
    <scope>NUCLEOTIDE SEQUENCE</scope>
    <source>
        <strain evidence="8">AG3-1AP</strain>
    </source>
</reference>